<keyword evidence="4" id="KW-0564">Palmitate</keyword>
<reference evidence="8 9" key="1">
    <citation type="submission" date="2019-05" db="EMBL/GenBank/DDBJ databases">
        <authorList>
            <consortium name="Science for Life Laboratories"/>
        </authorList>
    </citation>
    <scope>NUCLEOTIDE SEQUENCE [LARGE SCALE GENOMIC DNA]</scope>
    <source>
        <strain evidence="8">Soil9</strain>
    </source>
</reference>
<dbReference type="AlphaFoldDB" id="A0A6P2D605"/>
<dbReference type="EMBL" id="LR593886">
    <property type="protein sequence ID" value="VTR95554.1"/>
    <property type="molecule type" value="Genomic_DNA"/>
</dbReference>
<evidence type="ECO:0000256" key="3">
    <source>
        <dbReference type="ARBA" id="ARBA00023136"/>
    </source>
</evidence>
<comment type="subcellular location">
    <subcellularLocation>
        <location evidence="1">Cell outer membrane</location>
        <topology evidence="1">Lipid-anchor</topology>
    </subcellularLocation>
</comment>
<keyword evidence="5" id="KW-0998">Cell outer membrane</keyword>
<evidence type="ECO:0000256" key="1">
    <source>
        <dbReference type="ARBA" id="ARBA00004459"/>
    </source>
</evidence>
<keyword evidence="9" id="KW-1185">Reference proteome</keyword>
<dbReference type="NCBIfam" id="NF047847">
    <property type="entry name" value="SS_mature_LptM"/>
    <property type="match status" value="1"/>
</dbReference>
<evidence type="ECO:0000256" key="7">
    <source>
        <dbReference type="SAM" id="SignalP"/>
    </source>
</evidence>
<keyword evidence="3" id="KW-0472">Membrane</keyword>
<evidence type="ECO:0000313" key="8">
    <source>
        <dbReference type="EMBL" id="VTR95554.1"/>
    </source>
</evidence>
<feature type="signal peptide" evidence="7">
    <location>
        <begin position="1"/>
        <end position="26"/>
    </location>
</feature>
<keyword evidence="6" id="KW-0449">Lipoprotein</keyword>
<evidence type="ECO:0000256" key="4">
    <source>
        <dbReference type="ARBA" id="ARBA00023139"/>
    </source>
</evidence>
<sequence>MTPSYTHRRARVAVSFALFAVCTALTGCGQKGPVLYPVTGKVTTPDGKSLEHATVVFHPVDSSDPSAVKPRGKVGADGSFTLTSHTAGDGAVAGEYRVTVELWLSSGKGDDPPVNRLSDKYAKPDSSGLKATVNAGLTELTPFTVKR</sequence>
<feature type="chain" id="PRO_5026854664" description="Carboxypeptidase regulatory-like domain-containing protein" evidence="7">
    <location>
        <begin position="27"/>
        <end position="147"/>
    </location>
</feature>
<evidence type="ECO:0000256" key="6">
    <source>
        <dbReference type="ARBA" id="ARBA00023288"/>
    </source>
</evidence>
<name>A0A6P2D605_9BACT</name>
<evidence type="ECO:0000256" key="2">
    <source>
        <dbReference type="ARBA" id="ARBA00022729"/>
    </source>
</evidence>
<dbReference type="KEGG" id="gms:SOIL9_21600"/>
<proteinExistence type="predicted"/>
<protein>
    <recommendedName>
        <fullName evidence="10">Carboxypeptidase regulatory-like domain-containing protein</fullName>
    </recommendedName>
</protein>
<gene>
    <name evidence="8" type="ORF">SOIL9_21600</name>
</gene>
<keyword evidence="2 7" id="KW-0732">Signal</keyword>
<accession>A0A6P2D605</accession>
<dbReference type="Proteomes" id="UP000464178">
    <property type="component" value="Chromosome"/>
</dbReference>
<organism evidence="8 9">
    <name type="scientific">Gemmata massiliana</name>
    <dbReference type="NCBI Taxonomy" id="1210884"/>
    <lineage>
        <taxon>Bacteria</taxon>
        <taxon>Pseudomonadati</taxon>
        <taxon>Planctomycetota</taxon>
        <taxon>Planctomycetia</taxon>
        <taxon>Gemmatales</taxon>
        <taxon>Gemmataceae</taxon>
        <taxon>Gemmata</taxon>
    </lineage>
</organism>
<evidence type="ECO:0000313" key="9">
    <source>
        <dbReference type="Proteomes" id="UP000464178"/>
    </source>
</evidence>
<dbReference type="InterPro" id="IPR032831">
    <property type="entry name" value="LptM_cons"/>
</dbReference>
<dbReference type="RefSeq" id="WP_162669955.1">
    <property type="nucleotide sequence ID" value="NZ_LR593886.1"/>
</dbReference>
<evidence type="ECO:0000256" key="5">
    <source>
        <dbReference type="ARBA" id="ARBA00023237"/>
    </source>
</evidence>
<evidence type="ECO:0008006" key="10">
    <source>
        <dbReference type="Google" id="ProtNLM"/>
    </source>
</evidence>